<dbReference type="PANTHER" id="PTHR16222">
    <property type="entry name" value="ADP-RIBOSYLGLYCOHYDROLASE"/>
    <property type="match status" value="1"/>
</dbReference>
<dbReference type="PANTHER" id="PTHR16222:SF24">
    <property type="entry name" value="ADP-RIBOSYLHYDROLASE ARH3"/>
    <property type="match status" value="1"/>
</dbReference>
<evidence type="ECO:0000256" key="1">
    <source>
        <dbReference type="ARBA" id="ARBA00010702"/>
    </source>
</evidence>
<dbReference type="AlphaFoldDB" id="K2RDX2"/>
<keyword evidence="5" id="KW-1185">Reference proteome</keyword>
<dbReference type="Proteomes" id="UP000007360">
    <property type="component" value="Unassembled WGS sequence"/>
</dbReference>
<name>K2RDX2_METFP</name>
<protein>
    <submittedName>
        <fullName evidence="4">ADP-ribosylation/Crystallin J1</fullName>
    </submittedName>
</protein>
<gene>
    <name evidence="4" type="ORF">A994_03663</name>
</gene>
<dbReference type="InterPro" id="IPR036705">
    <property type="entry name" value="Ribosyl_crysJ1_sf"/>
</dbReference>
<dbReference type="InterPro" id="IPR005502">
    <property type="entry name" value="Ribosyl_crysJ1"/>
</dbReference>
<comment type="caution">
    <text evidence="4">The sequence shown here is derived from an EMBL/GenBank/DDBJ whole genome shotgun (WGS) entry which is preliminary data.</text>
</comment>
<feature type="binding site" evidence="3">
    <location>
        <position position="123"/>
    </location>
    <ligand>
        <name>Mg(2+)</name>
        <dbReference type="ChEBI" id="CHEBI:18420"/>
        <label>1</label>
    </ligand>
</feature>
<evidence type="ECO:0000256" key="2">
    <source>
        <dbReference type="ARBA" id="ARBA00022801"/>
    </source>
</evidence>
<dbReference type="SUPFAM" id="SSF101478">
    <property type="entry name" value="ADP-ribosylglycohydrolase"/>
    <property type="match status" value="1"/>
</dbReference>
<comment type="similarity">
    <text evidence="1">Belongs to the ADP-ribosylglycohydrolase family.</text>
</comment>
<proteinExistence type="inferred from homology"/>
<dbReference type="InterPro" id="IPR050792">
    <property type="entry name" value="ADP-ribosylglycohydrolase"/>
</dbReference>
<dbReference type="Gene3D" id="1.10.4080.10">
    <property type="entry name" value="ADP-ribosylation/Crystallin J1"/>
    <property type="match status" value="1"/>
</dbReference>
<dbReference type="EMBL" id="AMPO01000002">
    <property type="protein sequence ID" value="EKF86549.1"/>
    <property type="molecule type" value="Genomic_DNA"/>
</dbReference>
<sequence length="167" mass="18429">MLIKPLMALEMSARSSCTTHKHPMAVDACRYMGGLIHGALIGKSKDELLTPRYSPWPGYWEENPLVTEIDQVACGSFKHKEPPEIRGRGFVVKSLEAALWAFYKSDTFEEGCLLAVNLGEDADTTGAIYGQLAGAYYAKSAIPTKWIKGLKKLDLIESIIEGLFMSN</sequence>
<feature type="binding site" evidence="3">
    <location>
        <position position="124"/>
    </location>
    <ligand>
        <name>Mg(2+)</name>
        <dbReference type="ChEBI" id="CHEBI:18420"/>
        <label>1</label>
    </ligand>
</feature>
<dbReference type="GO" id="GO:0016787">
    <property type="term" value="F:hydrolase activity"/>
    <property type="evidence" value="ECO:0007669"/>
    <property type="project" value="UniProtKB-KW"/>
</dbReference>
<organism evidence="4 5">
    <name type="scientific">Methanobacterium formicicum (strain DSM 3637 / PP1)</name>
    <dbReference type="NCBI Taxonomy" id="1204725"/>
    <lineage>
        <taxon>Archaea</taxon>
        <taxon>Methanobacteriati</taxon>
        <taxon>Methanobacteriota</taxon>
        <taxon>Methanomada group</taxon>
        <taxon>Methanobacteria</taxon>
        <taxon>Methanobacteriales</taxon>
        <taxon>Methanobacteriaceae</taxon>
        <taxon>Methanobacterium</taxon>
    </lineage>
</organism>
<dbReference type="GO" id="GO:0046872">
    <property type="term" value="F:metal ion binding"/>
    <property type="evidence" value="ECO:0007669"/>
    <property type="project" value="UniProtKB-KW"/>
</dbReference>
<comment type="cofactor">
    <cofactor evidence="3">
        <name>Mg(2+)</name>
        <dbReference type="ChEBI" id="CHEBI:18420"/>
    </cofactor>
    <text evidence="3">Binds 2 magnesium ions per subunit.</text>
</comment>
<keyword evidence="2" id="KW-0378">Hydrolase</keyword>
<accession>K2RDX2</accession>
<keyword evidence="3" id="KW-0479">Metal-binding</keyword>
<feature type="binding site" evidence="3">
    <location>
        <position position="121"/>
    </location>
    <ligand>
        <name>Mg(2+)</name>
        <dbReference type="ChEBI" id="CHEBI:18420"/>
        <label>1</label>
    </ligand>
</feature>
<evidence type="ECO:0000313" key="5">
    <source>
        <dbReference type="Proteomes" id="UP000007360"/>
    </source>
</evidence>
<dbReference type="Pfam" id="PF03747">
    <property type="entry name" value="ADP_ribosyl_GH"/>
    <property type="match status" value="1"/>
</dbReference>
<keyword evidence="3" id="KW-0460">Magnesium</keyword>
<evidence type="ECO:0000256" key="3">
    <source>
        <dbReference type="PIRSR" id="PIRSR605502-1"/>
    </source>
</evidence>
<evidence type="ECO:0000313" key="4">
    <source>
        <dbReference type="EMBL" id="EKF86549.1"/>
    </source>
</evidence>
<reference evidence="4 5" key="1">
    <citation type="journal article" date="2012" name="J. Bacteriol.">
        <title>Draft genome sequence of Methanobacterium formicicum DSM 3637, an archaebacterium isolated from the methane producer amoeba Pelomyxa palustris.</title>
        <authorList>
            <person name="Gutierrez G."/>
        </authorList>
    </citation>
    <scope>NUCLEOTIDE SEQUENCE [LARGE SCALE GENOMIC DNA]</scope>
    <source>
        <strain evidence="5">DSM 3637 / PP1</strain>
    </source>
</reference>
<dbReference type="PATRIC" id="fig|1204725.3.peg.737"/>